<dbReference type="PANTHER" id="PTHR33096:SF1">
    <property type="entry name" value="CXC1-LIKE CYSTEINE CLUSTER ASSOCIATED WITH KDZ TRANSPOSASES DOMAIN-CONTAINING PROTEIN"/>
    <property type="match status" value="1"/>
</dbReference>
<dbReference type="InterPro" id="IPR041457">
    <property type="entry name" value="CxC2_KDZ-assoc"/>
</dbReference>
<evidence type="ECO:0000313" key="4">
    <source>
        <dbReference type="EMBL" id="KAF7366850.1"/>
    </source>
</evidence>
<feature type="compositionally biased region" description="Low complexity" evidence="1">
    <location>
        <begin position="103"/>
        <end position="113"/>
    </location>
</feature>
<evidence type="ECO:0000259" key="3">
    <source>
        <dbReference type="Pfam" id="PF18803"/>
    </source>
</evidence>
<accession>A0A8H7DA26</accession>
<dbReference type="Gene3D" id="3.40.970.10">
    <property type="entry name" value="Ribonuclease H1, N-terminal domain"/>
    <property type="match status" value="1"/>
</dbReference>
<dbReference type="Pfam" id="PF18803">
    <property type="entry name" value="CxC2"/>
    <property type="match status" value="1"/>
</dbReference>
<feature type="compositionally biased region" description="Basic and acidic residues" evidence="1">
    <location>
        <begin position="114"/>
        <end position="126"/>
    </location>
</feature>
<name>A0A8H7DA26_9AGAR</name>
<proteinExistence type="predicted"/>
<feature type="domain" description="CxC2-like cysteine cluster KDZ transposase-associated" evidence="3">
    <location>
        <begin position="464"/>
        <end position="572"/>
    </location>
</feature>
<reference evidence="4" key="1">
    <citation type="submission" date="2020-05" db="EMBL/GenBank/DDBJ databases">
        <title>Mycena genomes resolve the evolution of fungal bioluminescence.</title>
        <authorList>
            <person name="Tsai I.J."/>
        </authorList>
    </citation>
    <scope>NUCLEOTIDE SEQUENCE</scope>
    <source>
        <strain evidence="4">160909Yilan</strain>
    </source>
</reference>
<dbReference type="AlphaFoldDB" id="A0A8H7DA26"/>
<feature type="domain" description="Ribonuclease H1 N-terminal" evidence="2">
    <location>
        <begin position="36"/>
        <end position="76"/>
    </location>
</feature>
<dbReference type="EMBL" id="JACAZH010000006">
    <property type="protein sequence ID" value="KAF7366850.1"/>
    <property type="molecule type" value="Genomic_DNA"/>
</dbReference>
<feature type="compositionally biased region" description="Polar residues" evidence="1">
    <location>
        <begin position="127"/>
        <end position="156"/>
    </location>
</feature>
<sequence>MKIPLENAFQSLDLGDGAWFHPRQGYEALRGSPTHKFYVVTVGLVPGVYTHWEDVVPLVFGFPNAAYKKHTEWTAAVSAWDATRRPRITVSSMPCASTPPPSTSHGSGPSTPQGKKEPHTGSEQKSRLQTAVGPSSRAGTSSVRVNPSPVPQSVLSTPTGERKLLYVCSNGDNTTIYANKDHASSSVRRGLADGSFRKLEVTPRVTDAFDHAEESALEVYYISDSSDVLFELFRRGLVKFFVNERSFGRKCPLRTRVRISSLPLARTPPPMKRSSEYLNPSEYTKRQRTRNVFSLASFGHSLARPSSVARAGHLSEDGRRADFQAIPLELNQRASVPAIHLENDTQDDPAVWLDVPEEDTVLETEKDAHGRPPRKRKWYASTDDSLRYWTTNYRDTYLRVLITREGPMKEEGNCSCGLKPKKYRCLECYGGQLFCRDCIVENHRLRPLCRIEAWNRSFFERRELRQLGLRVQLGHPDNKPCPRAHCGRDKFVVIAPNGFHHVSVDYCQCRQSDSQQRWEQLLLYGWYPSTPDNPKSAITISALKLFHAVSLQGKTTVYHFFNALAKITDNTGSRAFKRRYQLVLRVVRQWRNLRALKRGGMGNDPDRTTSETREGELAVDCLACPKEGVNLPEGWRDVSPEMRFLYTLFLAIDACFRLKRKKISSWAADPSLQDGWAYFVRSGPYHEFVKTLGEQKEMSTCTGLAALDHANTKYSQGYAATGCGMITCGRHEIVAKNGVADLQAGEKYGNMDYVVASAWRHFVGLLFFLLSYDIMCQWSKKLKERLKKLPPTLRLQLALFFVKFVIPKLHILGHLKLCQETFSLLFTLGAGQADMEGIERIWSSSGLMGASTREMGPGSRQDTLDDFWHYWNWNKVVGMGNTLRTRFLKARKELATQKSALDLFSKAQKADVPTWQKEVDDFEAEVPDAKTPYELSKSGVTLRDIELELLNEEQDHE</sequence>
<dbReference type="InterPro" id="IPR009027">
    <property type="entry name" value="Ribosomal_bL9/RNase_H1_N"/>
</dbReference>
<dbReference type="Pfam" id="PF18758">
    <property type="entry name" value="KDZ"/>
    <property type="match status" value="1"/>
</dbReference>
<comment type="caution">
    <text evidence="4">The sequence shown here is derived from an EMBL/GenBank/DDBJ whole genome shotgun (WGS) entry which is preliminary data.</text>
</comment>
<dbReference type="PANTHER" id="PTHR33096">
    <property type="entry name" value="CXC2 DOMAIN-CONTAINING PROTEIN"/>
    <property type="match status" value="1"/>
</dbReference>
<protein>
    <submittedName>
        <fullName evidence="4">CxC2 domain-containing protein</fullName>
    </submittedName>
</protein>
<dbReference type="Proteomes" id="UP000623467">
    <property type="component" value="Unassembled WGS sequence"/>
</dbReference>
<evidence type="ECO:0000313" key="5">
    <source>
        <dbReference type="Proteomes" id="UP000623467"/>
    </source>
</evidence>
<dbReference type="InterPro" id="IPR037056">
    <property type="entry name" value="RNase_H1_N_sf"/>
</dbReference>
<dbReference type="SUPFAM" id="SSF55658">
    <property type="entry name" value="L9 N-domain-like"/>
    <property type="match status" value="1"/>
</dbReference>
<keyword evidence="5" id="KW-1185">Reference proteome</keyword>
<organism evidence="4 5">
    <name type="scientific">Mycena sanguinolenta</name>
    <dbReference type="NCBI Taxonomy" id="230812"/>
    <lineage>
        <taxon>Eukaryota</taxon>
        <taxon>Fungi</taxon>
        <taxon>Dikarya</taxon>
        <taxon>Basidiomycota</taxon>
        <taxon>Agaricomycotina</taxon>
        <taxon>Agaricomycetes</taxon>
        <taxon>Agaricomycetidae</taxon>
        <taxon>Agaricales</taxon>
        <taxon>Marasmiineae</taxon>
        <taxon>Mycenaceae</taxon>
        <taxon>Mycena</taxon>
    </lineage>
</organism>
<dbReference type="InterPro" id="IPR011320">
    <property type="entry name" value="RNase_H1_N"/>
</dbReference>
<evidence type="ECO:0000256" key="1">
    <source>
        <dbReference type="SAM" id="MobiDB-lite"/>
    </source>
</evidence>
<feature type="region of interest" description="Disordered" evidence="1">
    <location>
        <begin position="91"/>
        <end position="156"/>
    </location>
</feature>
<evidence type="ECO:0000259" key="2">
    <source>
        <dbReference type="Pfam" id="PF01693"/>
    </source>
</evidence>
<gene>
    <name evidence="4" type="ORF">MSAN_00943600</name>
</gene>
<dbReference type="Pfam" id="PF01693">
    <property type="entry name" value="Cauli_VI"/>
    <property type="match status" value="1"/>
</dbReference>
<dbReference type="OrthoDB" id="3214502at2759"/>
<dbReference type="InterPro" id="IPR040521">
    <property type="entry name" value="KDZ"/>
</dbReference>
<dbReference type="CDD" id="cd19757">
    <property type="entry name" value="Bbox1"/>
    <property type="match status" value="1"/>
</dbReference>